<sequence length="272" mass="29802">MTTKEAVQEEHLQHIAKAENAMTIFAAEPSNAIVDTAGSENFTGSDGLFSMVFAGKNLFDDPKIQKKVDDARYYLQGFVSLVTNKLMKGQAEPSFNIPGTKILEIAQHLPLLAEFKSSQTSNHDETTTVAFSTKFLEIAVGMAIEDPTVLKKTQDFLTSLGDQIKVSHDVKATNYAFTMFSSAIEVIGEGDANTVIAKFKITSTSLNLKDVKTSIASCIKYEKFKLDFEADTFVAVFNLDALNNPAVKAKVDQLVTGNLVTQVEDSENYFNV</sequence>
<gene>
    <name evidence="2" type="ORF">M3P19_00810</name>
</gene>
<name>A0ABT0PMA9_9FLAO</name>
<proteinExistence type="predicted"/>
<dbReference type="Proteomes" id="UP001203607">
    <property type="component" value="Unassembled WGS sequence"/>
</dbReference>
<feature type="domain" description="Virulence factor Evf" evidence="1">
    <location>
        <begin position="42"/>
        <end position="271"/>
    </location>
</feature>
<keyword evidence="3" id="KW-1185">Reference proteome</keyword>
<organism evidence="2 3">
    <name type="scientific">Flagellimonas spongiicola</name>
    <dbReference type="NCBI Taxonomy" id="2942208"/>
    <lineage>
        <taxon>Bacteria</taxon>
        <taxon>Pseudomonadati</taxon>
        <taxon>Bacteroidota</taxon>
        <taxon>Flavobacteriia</taxon>
        <taxon>Flavobacteriales</taxon>
        <taxon>Flavobacteriaceae</taxon>
        <taxon>Flagellimonas</taxon>
    </lineage>
</organism>
<comment type="caution">
    <text evidence="2">The sequence shown here is derived from an EMBL/GenBank/DDBJ whole genome shotgun (WGS) entry which is preliminary data.</text>
</comment>
<evidence type="ECO:0000313" key="2">
    <source>
        <dbReference type="EMBL" id="MCL6272525.1"/>
    </source>
</evidence>
<dbReference type="EMBL" id="JAMFMA010000001">
    <property type="protein sequence ID" value="MCL6272525.1"/>
    <property type="molecule type" value="Genomic_DNA"/>
</dbReference>
<dbReference type="RefSeq" id="WP_249655712.1">
    <property type="nucleotide sequence ID" value="NZ_JAMFMA010000001.1"/>
</dbReference>
<evidence type="ECO:0000259" key="1">
    <source>
        <dbReference type="Pfam" id="PF18270"/>
    </source>
</evidence>
<reference evidence="2 3" key="1">
    <citation type="submission" date="2022-05" db="EMBL/GenBank/DDBJ databases">
        <authorList>
            <person name="Park J.-S."/>
        </authorList>
    </citation>
    <scope>NUCLEOTIDE SEQUENCE [LARGE SCALE GENOMIC DNA]</scope>
    <source>
        <strain evidence="2 3">2012CJ35-5</strain>
    </source>
</reference>
<evidence type="ECO:0000313" key="3">
    <source>
        <dbReference type="Proteomes" id="UP001203607"/>
    </source>
</evidence>
<dbReference type="Pfam" id="PF18270">
    <property type="entry name" value="Evf"/>
    <property type="match status" value="1"/>
</dbReference>
<protein>
    <recommendedName>
        <fullName evidence="1">Virulence factor Evf domain-containing protein</fullName>
    </recommendedName>
</protein>
<accession>A0ABT0PMA9</accession>
<dbReference type="InterPro" id="IPR041576">
    <property type="entry name" value="Evf"/>
</dbReference>